<feature type="transmembrane region" description="Helical" evidence="6">
    <location>
        <begin position="419"/>
        <end position="436"/>
    </location>
</feature>
<dbReference type="GO" id="GO:0005886">
    <property type="term" value="C:plasma membrane"/>
    <property type="evidence" value="ECO:0007669"/>
    <property type="project" value="UniProtKB-SubCell"/>
</dbReference>
<evidence type="ECO:0000256" key="5">
    <source>
        <dbReference type="ARBA" id="ARBA00023136"/>
    </source>
</evidence>
<evidence type="ECO:0000256" key="2">
    <source>
        <dbReference type="ARBA" id="ARBA00022475"/>
    </source>
</evidence>
<feature type="transmembrane region" description="Helical" evidence="6">
    <location>
        <begin position="619"/>
        <end position="637"/>
    </location>
</feature>
<evidence type="ECO:0000259" key="7">
    <source>
        <dbReference type="Pfam" id="PF03176"/>
    </source>
</evidence>
<proteinExistence type="predicted"/>
<keyword evidence="2" id="KW-1003">Cell membrane</keyword>
<feature type="transmembrane region" description="Helical" evidence="6">
    <location>
        <begin position="276"/>
        <end position="296"/>
    </location>
</feature>
<evidence type="ECO:0000313" key="8">
    <source>
        <dbReference type="EMBL" id="MBU3826552.1"/>
    </source>
</evidence>
<sequence length="757" mass="80128">MSSLRVKGFGWGVFLLLLVSYCLSFLPRFPLQSSVLALLPSALSAQVPAEVSTTLGKRLDAQVVFLVAAPGDNGEAAAKFVSAKLQALAGVAKVAGQLDAPTKEAYGRFFFAHKEALLTPSLREKLHSADYASTVLSQLYAGFAGVSAREISADPLLLSRQVPLSLQQASGSKLGLCGDFLCAQDKGQPYYFIHLTLKDSALGLQGSADFVAAVDKLRATLAQQFPGATLYQRGAVFFSQAAAQSAQHDITYLGSCSLILLILLMWGAYRSLLPLSLALGSIVSGAICGLSLVLFVCGEVHAFTFLVGLSVVGMCCDYALYYFTVYLSGKLSAQQALQQVTRTLLLSCAITATAYLLMLSAPFPGVQQMALFCAAALAGACGTVLCWGPLLALRVRPRPLPGLGLLTKTLSLYRGKTRYVLPVSCVLISMLGLYHVQTDDDVRHLAAMPDSLLTQDSAVSSITGQMADQTMLLIQAPDEETLLQRNDALKERLSALQAEGTLKAFQALALNSHQQQQADIKLIAQARAQVATALAPLGLELSAWTPPAPLSLSAFMASPLARGYELALVQEADSLALVVPVQGITDKEALRAVCAQLEGVSFIDRKADFDSLFAHYRHFLSYLVAVALAVMALCFVIRLGLKRGLLTTIPSLLAVSSALGFSALMGLKVNFFMLLALVMVLGVGVNYSLFFANRLSAAASSFLAVSLAMLTTMVSLGILVLSSVPAVSGFGFTLAMGVAVAYVLAPLCATGAKTCKK</sequence>
<feature type="transmembrane region" description="Helical" evidence="6">
    <location>
        <begin position="671"/>
        <end position="690"/>
    </location>
</feature>
<evidence type="ECO:0000256" key="6">
    <source>
        <dbReference type="SAM" id="Phobius"/>
    </source>
</evidence>
<organism evidence="8 9">
    <name type="scientific">Candidatus Anaerobiospirillum merdipullorum</name>
    <dbReference type="NCBI Taxonomy" id="2838450"/>
    <lineage>
        <taxon>Bacteria</taxon>
        <taxon>Pseudomonadati</taxon>
        <taxon>Pseudomonadota</taxon>
        <taxon>Gammaproteobacteria</taxon>
        <taxon>Aeromonadales</taxon>
        <taxon>Succinivibrionaceae</taxon>
        <taxon>Anaerobiospirillum</taxon>
    </lineage>
</organism>
<dbReference type="InterPro" id="IPR004869">
    <property type="entry name" value="MMPL_dom"/>
</dbReference>
<dbReference type="Gene3D" id="1.20.1640.10">
    <property type="entry name" value="Multidrug efflux transporter AcrB transmembrane domain"/>
    <property type="match status" value="2"/>
</dbReference>
<dbReference type="PANTHER" id="PTHR33406">
    <property type="entry name" value="MEMBRANE PROTEIN MJ1562-RELATED"/>
    <property type="match status" value="1"/>
</dbReference>
<dbReference type="Proteomes" id="UP000824150">
    <property type="component" value="Unassembled WGS sequence"/>
</dbReference>
<gene>
    <name evidence="8" type="ORF">IAA31_03580</name>
</gene>
<reference evidence="8" key="1">
    <citation type="journal article" date="2021" name="PeerJ">
        <title>Extensive microbial diversity within the chicken gut microbiome revealed by metagenomics and culture.</title>
        <authorList>
            <person name="Gilroy R."/>
            <person name="Ravi A."/>
            <person name="Getino M."/>
            <person name="Pursley I."/>
            <person name="Horton D.L."/>
            <person name="Alikhan N.F."/>
            <person name="Baker D."/>
            <person name="Gharbi K."/>
            <person name="Hall N."/>
            <person name="Watson M."/>
            <person name="Adriaenssens E.M."/>
            <person name="Foster-Nyarko E."/>
            <person name="Jarju S."/>
            <person name="Secka A."/>
            <person name="Antonio M."/>
            <person name="Oren A."/>
            <person name="Chaudhuri R.R."/>
            <person name="La Ragione R."/>
            <person name="Hildebrand F."/>
            <person name="Pallen M.J."/>
        </authorList>
    </citation>
    <scope>NUCLEOTIDE SEQUENCE</scope>
    <source>
        <strain evidence="8">687</strain>
    </source>
</reference>
<evidence type="ECO:0000256" key="3">
    <source>
        <dbReference type="ARBA" id="ARBA00022692"/>
    </source>
</evidence>
<feature type="transmembrane region" description="Helical" evidence="6">
    <location>
        <begin position="369"/>
        <end position="393"/>
    </location>
</feature>
<dbReference type="Pfam" id="PF03176">
    <property type="entry name" value="MMPL"/>
    <property type="match status" value="1"/>
</dbReference>
<evidence type="ECO:0000256" key="1">
    <source>
        <dbReference type="ARBA" id="ARBA00004651"/>
    </source>
</evidence>
<name>A0A9E2KNF8_9GAMM</name>
<reference evidence="8" key="2">
    <citation type="submission" date="2021-04" db="EMBL/GenBank/DDBJ databases">
        <authorList>
            <person name="Gilroy R."/>
        </authorList>
    </citation>
    <scope>NUCLEOTIDE SEQUENCE</scope>
    <source>
        <strain evidence="8">687</strain>
    </source>
</reference>
<feature type="transmembrane region" description="Helical" evidence="6">
    <location>
        <begin position="702"/>
        <end position="724"/>
    </location>
</feature>
<keyword evidence="3 6" id="KW-0812">Transmembrane</keyword>
<dbReference type="SUPFAM" id="SSF82866">
    <property type="entry name" value="Multidrug efflux transporter AcrB transmembrane domain"/>
    <property type="match status" value="2"/>
</dbReference>
<dbReference type="AlphaFoldDB" id="A0A9E2KNF8"/>
<feature type="transmembrane region" description="Helical" evidence="6">
    <location>
        <begin position="344"/>
        <end position="363"/>
    </location>
</feature>
<evidence type="ECO:0000256" key="4">
    <source>
        <dbReference type="ARBA" id="ARBA00022989"/>
    </source>
</evidence>
<keyword evidence="4 6" id="KW-1133">Transmembrane helix</keyword>
<accession>A0A9E2KNF8</accession>
<keyword evidence="5 6" id="KW-0472">Membrane</keyword>
<dbReference type="InterPro" id="IPR050545">
    <property type="entry name" value="Mycobact_MmpL"/>
</dbReference>
<dbReference type="EMBL" id="JAHLFG010000037">
    <property type="protein sequence ID" value="MBU3826552.1"/>
    <property type="molecule type" value="Genomic_DNA"/>
</dbReference>
<protein>
    <submittedName>
        <fullName evidence="8">MMPL family transporter</fullName>
    </submittedName>
</protein>
<evidence type="ECO:0000313" key="9">
    <source>
        <dbReference type="Proteomes" id="UP000824150"/>
    </source>
</evidence>
<feature type="domain" description="Membrane transport protein MMPL" evidence="7">
    <location>
        <begin position="205"/>
        <end position="391"/>
    </location>
</feature>
<feature type="transmembrane region" description="Helical" evidence="6">
    <location>
        <begin position="302"/>
        <end position="323"/>
    </location>
</feature>
<dbReference type="PANTHER" id="PTHR33406:SF13">
    <property type="entry name" value="MEMBRANE PROTEIN YDFJ"/>
    <property type="match status" value="1"/>
</dbReference>
<comment type="caution">
    <text evidence="8">The sequence shown here is derived from an EMBL/GenBank/DDBJ whole genome shotgun (WGS) entry which is preliminary data.</text>
</comment>
<feature type="transmembrane region" description="Helical" evidence="6">
    <location>
        <begin position="730"/>
        <end position="752"/>
    </location>
</feature>
<feature type="transmembrane region" description="Helical" evidence="6">
    <location>
        <begin position="250"/>
        <end position="269"/>
    </location>
</feature>
<comment type="subcellular location">
    <subcellularLocation>
        <location evidence="1">Cell membrane</location>
        <topology evidence="1">Multi-pass membrane protein</topology>
    </subcellularLocation>
</comment>